<reference evidence="3" key="1">
    <citation type="submission" date="2016-06" db="EMBL/GenBank/DDBJ databases">
        <title>Parallel loss of symbiosis genes in relatives of nitrogen-fixing non-legume Parasponia.</title>
        <authorList>
            <person name="Van Velzen R."/>
            <person name="Holmer R."/>
            <person name="Bu F."/>
            <person name="Rutten L."/>
            <person name="Van Zeijl A."/>
            <person name="Liu W."/>
            <person name="Santuari L."/>
            <person name="Cao Q."/>
            <person name="Sharma T."/>
            <person name="Shen D."/>
            <person name="Roswanjaya Y."/>
            <person name="Wardhani T."/>
            <person name="Kalhor M.S."/>
            <person name="Jansen J."/>
            <person name="Van den Hoogen J."/>
            <person name="Gungor B."/>
            <person name="Hartog M."/>
            <person name="Hontelez J."/>
            <person name="Verver J."/>
            <person name="Yang W.-C."/>
            <person name="Schijlen E."/>
            <person name="Repin R."/>
            <person name="Schilthuizen M."/>
            <person name="Schranz E."/>
            <person name="Heidstra R."/>
            <person name="Miyata K."/>
            <person name="Fedorova E."/>
            <person name="Kohlen W."/>
            <person name="Bisseling T."/>
            <person name="Smit S."/>
            <person name="Geurts R."/>
        </authorList>
    </citation>
    <scope>NUCLEOTIDE SEQUENCE [LARGE SCALE GENOMIC DNA]</scope>
    <source>
        <strain evidence="3">cv. RG33-2</strain>
    </source>
</reference>
<evidence type="ECO:0000256" key="1">
    <source>
        <dbReference type="SAM" id="SignalP"/>
    </source>
</evidence>
<keyword evidence="1" id="KW-0732">Signal</keyword>
<dbReference type="OrthoDB" id="10291843at2759"/>
<keyword evidence="3" id="KW-1185">Reference proteome</keyword>
<name>A0A2P5B366_TREOI</name>
<evidence type="ECO:0000313" key="3">
    <source>
        <dbReference type="Proteomes" id="UP000237000"/>
    </source>
</evidence>
<sequence>MPKMYDLVVLWLILVLKDTLGFTTFEPSVHWMGMSPTSMDGSKVLHGFWISIVLAKEEEFHTIGLLGENYNTGILEVDNAGNV</sequence>
<dbReference type="Proteomes" id="UP000237000">
    <property type="component" value="Unassembled WGS sequence"/>
</dbReference>
<dbReference type="EMBL" id="JXTC01000619">
    <property type="protein sequence ID" value="PON43186.1"/>
    <property type="molecule type" value="Genomic_DNA"/>
</dbReference>
<feature type="signal peptide" evidence="1">
    <location>
        <begin position="1"/>
        <end position="21"/>
    </location>
</feature>
<protein>
    <submittedName>
        <fullName evidence="2">Uncharacterized protein</fullName>
    </submittedName>
</protein>
<proteinExistence type="predicted"/>
<accession>A0A2P5B366</accession>
<feature type="chain" id="PRO_5015160512" evidence="1">
    <location>
        <begin position="22"/>
        <end position="83"/>
    </location>
</feature>
<organism evidence="2 3">
    <name type="scientific">Trema orientale</name>
    <name type="common">Charcoal tree</name>
    <name type="synonym">Celtis orientalis</name>
    <dbReference type="NCBI Taxonomy" id="63057"/>
    <lineage>
        <taxon>Eukaryota</taxon>
        <taxon>Viridiplantae</taxon>
        <taxon>Streptophyta</taxon>
        <taxon>Embryophyta</taxon>
        <taxon>Tracheophyta</taxon>
        <taxon>Spermatophyta</taxon>
        <taxon>Magnoliopsida</taxon>
        <taxon>eudicotyledons</taxon>
        <taxon>Gunneridae</taxon>
        <taxon>Pentapetalae</taxon>
        <taxon>rosids</taxon>
        <taxon>fabids</taxon>
        <taxon>Rosales</taxon>
        <taxon>Cannabaceae</taxon>
        <taxon>Trema</taxon>
    </lineage>
</organism>
<gene>
    <name evidence="2" type="ORF">TorRG33x02_334150</name>
</gene>
<dbReference type="InParanoid" id="A0A2P5B366"/>
<dbReference type="AlphaFoldDB" id="A0A2P5B366"/>
<evidence type="ECO:0000313" key="2">
    <source>
        <dbReference type="EMBL" id="PON43186.1"/>
    </source>
</evidence>
<comment type="caution">
    <text evidence="2">The sequence shown here is derived from an EMBL/GenBank/DDBJ whole genome shotgun (WGS) entry which is preliminary data.</text>
</comment>